<organism evidence="1 2">
    <name type="scientific">Oryctolagus cuniculus</name>
    <name type="common">Rabbit</name>
    <dbReference type="NCBI Taxonomy" id="9986"/>
    <lineage>
        <taxon>Eukaryota</taxon>
        <taxon>Metazoa</taxon>
        <taxon>Chordata</taxon>
        <taxon>Craniata</taxon>
        <taxon>Vertebrata</taxon>
        <taxon>Euteleostomi</taxon>
        <taxon>Mammalia</taxon>
        <taxon>Eutheria</taxon>
        <taxon>Euarchontoglires</taxon>
        <taxon>Glires</taxon>
        <taxon>Lagomorpha</taxon>
        <taxon>Leporidae</taxon>
        <taxon>Oryctolagus</taxon>
    </lineage>
</organism>
<dbReference type="AlphaFoldDB" id="A0A5F9D6G2"/>
<evidence type="ECO:0000313" key="2">
    <source>
        <dbReference type="Proteomes" id="UP000001811"/>
    </source>
</evidence>
<reference evidence="1" key="3">
    <citation type="submission" date="2025-09" db="UniProtKB">
        <authorList>
            <consortium name="Ensembl"/>
        </authorList>
    </citation>
    <scope>IDENTIFICATION</scope>
    <source>
        <strain evidence="1">Thorbecke</strain>
    </source>
</reference>
<name>A0A5F9D6G2_RABIT</name>
<keyword evidence="2" id="KW-1185">Reference proteome</keyword>
<dbReference type="InParanoid" id="A0A5F9D6G2"/>
<reference evidence="1 2" key="1">
    <citation type="journal article" date="2011" name="Nature">
        <title>A high-resolution map of human evolutionary constraint using 29 mammals.</title>
        <authorList>
            <person name="Lindblad-Toh K."/>
            <person name="Garber M."/>
            <person name="Zuk O."/>
            <person name="Lin M.F."/>
            <person name="Parker B.J."/>
            <person name="Washietl S."/>
            <person name="Kheradpour P."/>
            <person name="Ernst J."/>
            <person name="Jordan G."/>
            <person name="Mauceli E."/>
            <person name="Ward L.D."/>
            <person name="Lowe C.B."/>
            <person name="Holloway A.K."/>
            <person name="Clamp M."/>
            <person name="Gnerre S."/>
            <person name="Alfoldi J."/>
            <person name="Beal K."/>
            <person name="Chang J."/>
            <person name="Clawson H."/>
            <person name="Cuff J."/>
            <person name="Di Palma F."/>
            <person name="Fitzgerald S."/>
            <person name="Flicek P."/>
            <person name="Guttman M."/>
            <person name="Hubisz M.J."/>
            <person name="Jaffe D.B."/>
            <person name="Jungreis I."/>
            <person name="Kent W.J."/>
            <person name="Kostka D."/>
            <person name="Lara M."/>
            <person name="Martins A.L."/>
            <person name="Massingham T."/>
            <person name="Moltke I."/>
            <person name="Raney B.J."/>
            <person name="Rasmussen M.D."/>
            <person name="Robinson J."/>
            <person name="Stark A."/>
            <person name="Vilella A.J."/>
            <person name="Wen J."/>
            <person name="Xie X."/>
            <person name="Zody M.C."/>
            <person name="Baldwin J."/>
            <person name="Bloom T."/>
            <person name="Chin C.W."/>
            <person name="Heiman D."/>
            <person name="Nicol R."/>
            <person name="Nusbaum C."/>
            <person name="Young S."/>
            <person name="Wilkinson J."/>
            <person name="Worley K.C."/>
            <person name="Kovar C.L."/>
            <person name="Muzny D.M."/>
            <person name="Gibbs R.A."/>
            <person name="Cree A."/>
            <person name="Dihn H.H."/>
            <person name="Fowler G."/>
            <person name="Jhangiani S."/>
            <person name="Joshi V."/>
            <person name="Lee S."/>
            <person name="Lewis L.R."/>
            <person name="Nazareth L.V."/>
            <person name="Okwuonu G."/>
            <person name="Santibanez J."/>
            <person name="Warren W.C."/>
            <person name="Mardis E.R."/>
            <person name="Weinstock G.M."/>
            <person name="Wilson R.K."/>
            <person name="Delehaunty K."/>
            <person name="Dooling D."/>
            <person name="Fronik C."/>
            <person name="Fulton L."/>
            <person name="Fulton B."/>
            <person name="Graves T."/>
            <person name="Minx P."/>
            <person name="Sodergren E."/>
            <person name="Birney E."/>
            <person name="Margulies E.H."/>
            <person name="Herrero J."/>
            <person name="Green E.D."/>
            <person name="Haussler D."/>
            <person name="Siepel A."/>
            <person name="Goldman N."/>
            <person name="Pollard K.S."/>
            <person name="Pedersen J.S."/>
            <person name="Lander E.S."/>
            <person name="Kellis M."/>
        </authorList>
    </citation>
    <scope>NUCLEOTIDE SEQUENCE [LARGE SCALE GENOMIC DNA]</scope>
    <source>
        <strain evidence="2">Thorbecke</strain>
    </source>
</reference>
<proteinExistence type="predicted"/>
<dbReference type="Proteomes" id="UP000001811">
    <property type="component" value="Unplaced"/>
</dbReference>
<reference evidence="1" key="2">
    <citation type="submission" date="2025-08" db="UniProtKB">
        <authorList>
            <consortium name="Ensembl"/>
        </authorList>
    </citation>
    <scope>IDENTIFICATION</scope>
    <source>
        <strain evidence="1">Thorbecke</strain>
    </source>
</reference>
<evidence type="ECO:0000313" key="1">
    <source>
        <dbReference type="Ensembl" id="ENSOCUP00000041285.1"/>
    </source>
</evidence>
<sequence>MPTLHWFLLELKRFAFHWRRQNRVRFTFLSHASGRNVRSGSEAGSCSWVFLPRFSSTKHAQ</sequence>
<accession>A0A5F9D6G2</accession>
<dbReference type="Ensembl" id="ENSOCUT00000046903.1">
    <property type="protein sequence ID" value="ENSOCUP00000041285.1"/>
    <property type="gene ID" value="ENSOCUG00000039604.1"/>
</dbReference>
<dbReference type="Bgee" id="ENSOCUG00000039604">
    <property type="expression patterns" value="Expressed in prefrontal cortex and 15 other cell types or tissues"/>
</dbReference>
<protein>
    <submittedName>
        <fullName evidence="1">Uncharacterized protein</fullName>
    </submittedName>
</protein>